<gene>
    <name evidence="1" type="ORF">DY251_04160</name>
</gene>
<reference evidence="2" key="1">
    <citation type="submission" date="2018-08" db="EMBL/GenBank/DDBJ databases">
        <authorList>
            <person name="Im W.T."/>
        </authorList>
    </citation>
    <scope>NUCLEOTIDE SEQUENCE [LARGE SCALE GENOMIC DNA]</scope>
    <source>
        <strain evidence="2">LA-28</strain>
    </source>
</reference>
<dbReference type="PANTHER" id="PTHR36456:SF1">
    <property type="entry name" value="UPF0232 PROTEIN SCO3875"/>
    <property type="match status" value="1"/>
</dbReference>
<comment type="caution">
    <text evidence="1">The sequence shown here is derived from an EMBL/GenBank/DDBJ whole genome shotgun (WGS) entry which is preliminary data.</text>
</comment>
<accession>A0A371XIF7</accession>
<evidence type="ECO:0000313" key="2">
    <source>
        <dbReference type="Proteomes" id="UP000262379"/>
    </source>
</evidence>
<dbReference type="InterPro" id="IPR007922">
    <property type="entry name" value="DciA-like"/>
</dbReference>
<dbReference type="Pfam" id="PF05258">
    <property type="entry name" value="DciA"/>
    <property type="match status" value="1"/>
</dbReference>
<protein>
    <submittedName>
        <fullName evidence="1">DUF721 domain-containing protein</fullName>
    </submittedName>
</protein>
<name>A0A371XIF7_9HYPH</name>
<dbReference type="InterPro" id="IPR010593">
    <property type="entry name" value="DUF1159"/>
</dbReference>
<dbReference type="PANTHER" id="PTHR36456">
    <property type="entry name" value="UPF0232 PROTEIN SCO3875"/>
    <property type="match status" value="1"/>
</dbReference>
<evidence type="ECO:0000313" key="1">
    <source>
        <dbReference type="EMBL" id="RFC68987.1"/>
    </source>
</evidence>
<proteinExistence type="predicted"/>
<dbReference type="PIRSF" id="PIRSF032064">
    <property type="entry name" value="UCP032064"/>
    <property type="match status" value="1"/>
</dbReference>
<dbReference type="EMBL" id="QURN01000003">
    <property type="protein sequence ID" value="RFC68987.1"/>
    <property type="molecule type" value="Genomic_DNA"/>
</dbReference>
<dbReference type="RefSeq" id="WP_116622755.1">
    <property type="nucleotide sequence ID" value="NZ_QURN01000003.1"/>
</dbReference>
<organism evidence="1 2">
    <name type="scientific">Mesorhizobium denitrificans</name>
    <dbReference type="NCBI Taxonomy" id="2294114"/>
    <lineage>
        <taxon>Bacteria</taxon>
        <taxon>Pseudomonadati</taxon>
        <taxon>Pseudomonadota</taxon>
        <taxon>Alphaproteobacteria</taxon>
        <taxon>Hyphomicrobiales</taxon>
        <taxon>Phyllobacteriaceae</taxon>
        <taxon>Mesorhizobium</taxon>
    </lineage>
</organism>
<sequence length="165" mass="18288">MAGKRFSGNPVPVADLAGEILDPVLRKRAGLSVALVQSWDEIVGPRIAVSSRPEKIQWGRRRDENDPFEPAVLVIACEGLAALHIQHEADEIVGRVNSFLGYMAIGRIRIVQKPVRQERPERPKLRELNADERARIKGVVSGIEDDGLRESLERLGASVRASKKQ</sequence>
<keyword evidence="2" id="KW-1185">Reference proteome</keyword>
<dbReference type="Proteomes" id="UP000262379">
    <property type="component" value="Unassembled WGS sequence"/>
</dbReference>
<dbReference type="AlphaFoldDB" id="A0A371XIF7"/>